<dbReference type="SUPFAM" id="SSF54373">
    <property type="entry name" value="FAD-linked reductases, C-terminal domain"/>
    <property type="match status" value="1"/>
</dbReference>
<dbReference type="GO" id="GO:0001716">
    <property type="term" value="F:L-amino-acid oxidase activity"/>
    <property type="evidence" value="ECO:0007669"/>
    <property type="project" value="TreeGrafter"/>
</dbReference>
<accession>A0A9P3LFT3</accession>
<sequence length="666" mass="75300">MAGHPYELRIQELKTYPMAQAAFYPHGFDPANDPVNRFAQNIIEDYQAQLIPPTPPGPVVPGAPQPRIALPEDATKPLVYDEAKYHDIRSPVIPIEPEVKPIAIIGGGIGGLYAAYLLQYFGIRYTIYEASDRVGGRLHTYKGFKDSQSFYDYIDLGAMRFPDTPIMAPVFDLFDDLGLKKLEYLFEDRDKNSTLFYNAVRRKRQTDAVTPKQFRIHNVPDRWGSLGIKANMQNVTKPFTDALKNDVENGGNEGWKLMMKYDIYSTRAYMQGRRSDWTQELDKKNLMPYPIRVVEWCETFTEATSFFDRALTETVLDALAFDYSDDPDNPIQWYCIDGGVSEIAKALEKKLEQSGQPHELKKNKRVSAIRYHKRLDMHMPPIHIPEHVTIETEDGEISSFGHAITTSSLPCLRLMDLSHAQLDYPQTNALRSLAYTSAAKIGVKFTSAWWQDDALMKGFGAYGAIVGGQSFTDHMVRRVVYPSYGVDEDKPSTVLMVSYAANSDALPWTGLTGEALQATVRRRVINDLVGIHGFNQDGREYLEANWEDHVLYSWNLNPNVLGSWAVFYPGEFKYLYTHLTRPAAKGRLHFAGEVVSARHGWVVGALEASKRAVYEIVCESYPEQRVPFEQKCGRPESWTADSLLKQVAITLEGLYPIDDSATVLKA</sequence>
<evidence type="ECO:0000259" key="1">
    <source>
        <dbReference type="Pfam" id="PF01593"/>
    </source>
</evidence>
<dbReference type="OrthoDB" id="7777654at2759"/>
<proteinExistence type="predicted"/>
<dbReference type="GO" id="GO:0009063">
    <property type="term" value="P:amino acid catabolic process"/>
    <property type="evidence" value="ECO:0007669"/>
    <property type="project" value="TreeGrafter"/>
</dbReference>
<dbReference type="InterPro" id="IPR036188">
    <property type="entry name" value="FAD/NAD-bd_sf"/>
</dbReference>
<protein>
    <submittedName>
        <fullName evidence="2">FAD-dependent oxidoreductase</fullName>
    </submittedName>
</protein>
<dbReference type="Pfam" id="PF01593">
    <property type="entry name" value="Amino_oxidase"/>
    <property type="match status" value="1"/>
</dbReference>
<dbReference type="EMBL" id="BPQB01000033">
    <property type="protein sequence ID" value="GJE93595.1"/>
    <property type="molecule type" value="Genomic_DNA"/>
</dbReference>
<reference evidence="2 3" key="1">
    <citation type="submission" date="2021-08" db="EMBL/GenBank/DDBJ databases">
        <title>Draft Genome Sequence of Phanerochaete sordida strain YK-624.</title>
        <authorList>
            <person name="Mori T."/>
            <person name="Dohra H."/>
            <person name="Suzuki T."/>
            <person name="Kawagishi H."/>
            <person name="Hirai H."/>
        </authorList>
    </citation>
    <scope>NUCLEOTIDE SEQUENCE [LARGE SCALE GENOMIC DNA]</scope>
    <source>
        <strain evidence="2 3">YK-624</strain>
    </source>
</reference>
<feature type="domain" description="Amine oxidase" evidence="1">
    <location>
        <begin position="109"/>
        <end position="616"/>
    </location>
</feature>
<dbReference type="SUPFAM" id="SSF51905">
    <property type="entry name" value="FAD/NAD(P)-binding domain"/>
    <property type="match status" value="1"/>
</dbReference>
<dbReference type="Proteomes" id="UP000703269">
    <property type="component" value="Unassembled WGS sequence"/>
</dbReference>
<dbReference type="Gene3D" id="3.90.660.10">
    <property type="match status" value="1"/>
</dbReference>
<dbReference type="Gene3D" id="1.10.10.1620">
    <property type="match status" value="1"/>
</dbReference>
<evidence type="ECO:0000313" key="2">
    <source>
        <dbReference type="EMBL" id="GJE93595.1"/>
    </source>
</evidence>
<dbReference type="PANTHER" id="PTHR10742:SF342">
    <property type="entry name" value="AMINE OXIDASE"/>
    <property type="match status" value="1"/>
</dbReference>
<name>A0A9P3LFT3_9APHY</name>
<evidence type="ECO:0000313" key="3">
    <source>
        <dbReference type="Proteomes" id="UP000703269"/>
    </source>
</evidence>
<dbReference type="AlphaFoldDB" id="A0A9P3LFT3"/>
<dbReference type="PANTHER" id="PTHR10742">
    <property type="entry name" value="FLAVIN MONOAMINE OXIDASE"/>
    <property type="match status" value="1"/>
</dbReference>
<dbReference type="InterPro" id="IPR050281">
    <property type="entry name" value="Flavin_monoamine_oxidase"/>
</dbReference>
<dbReference type="InterPro" id="IPR002937">
    <property type="entry name" value="Amino_oxidase"/>
</dbReference>
<keyword evidence="3" id="KW-1185">Reference proteome</keyword>
<gene>
    <name evidence="2" type="ORF">PsYK624_097550</name>
</gene>
<comment type="caution">
    <text evidence="2">The sequence shown here is derived from an EMBL/GenBank/DDBJ whole genome shotgun (WGS) entry which is preliminary data.</text>
</comment>
<organism evidence="2 3">
    <name type="scientific">Phanerochaete sordida</name>
    <dbReference type="NCBI Taxonomy" id="48140"/>
    <lineage>
        <taxon>Eukaryota</taxon>
        <taxon>Fungi</taxon>
        <taxon>Dikarya</taxon>
        <taxon>Basidiomycota</taxon>
        <taxon>Agaricomycotina</taxon>
        <taxon>Agaricomycetes</taxon>
        <taxon>Polyporales</taxon>
        <taxon>Phanerochaetaceae</taxon>
        <taxon>Phanerochaete</taxon>
    </lineage>
</organism>
<dbReference type="Gene3D" id="3.50.50.60">
    <property type="entry name" value="FAD/NAD(P)-binding domain"/>
    <property type="match status" value="1"/>
</dbReference>